<accession>A0A4V3E244</accession>
<dbReference type="Pfam" id="PF05175">
    <property type="entry name" value="MTS"/>
    <property type="match status" value="1"/>
</dbReference>
<dbReference type="PROSITE" id="PS00092">
    <property type="entry name" value="N6_MTASE"/>
    <property type="match status" value="1"/>
</dbReference>
<proteinExistence type="inferred from homology"/>
<dbReference type="GO" id="GO:0005737">
    <property type="term" value="C:cytoplasm"/>
    <property type="evidence" value="ECO:0007669"/>
    <property type="project" value="UniProtKB-SubCell"/>
</dbReference>
<dbReference type="AlphaFoldDB" id="A0A4V3E244"/>
<sequence>MASIFKFKQFDVDQGDCAMKINTDGVILGASAFQANARRILDVGTGTGVVALMLAQRHPEAFIDAVEIDEAASRQADYNFRRSCFASRLRSITGAFQDVETQHGYDLIVSNPPFYTNSLHNPDPRKKLAKHTDEAFFESLLDFVGKHLSPDGKFQCILPVALADKMIGNMLAKRALHFRHRLSISSYPGEDPIRSLITIQKDAGDAVQEDLLIYQNRGEHTMAYRTLLKPYFLAY</sequence>
<evidence type="ECO:0000313" key="8">
    <source>
        <dbReference type="EMBL" id="TDS15828.1"/>
    </source>
</evidence>
<evidence type="ECO:0000313" key="9">
    <source>
        <dbReference type="Proteomes" id="UP000294752"/>
    </source>
</evidence>
<comment type="similarity">
    <text evidence="6">Belongs to the methyltransferase superfamily. tRNA (adenine-N(6)-)-methyltransferase family.</text>
</comment>
<keyword evidence="5 6" id="KW-0819">tRNA processing</keyword>
<dbReference type="InterPro" id="IPR002052">
    <property type="entry name" value="DNA_methylase_N6_adenine_CS"/>
</dbReference>
<gene>
    <name evidence="8" type="ORF">B0I21_102144</name>
</gene>
<evidence type="ECO:0000256" key="6">
    <source>
        <dbReference type="HAMAP-Rule" id="MF_01872"/>
    </source>
</evidence>
<dbReference type="SUPFAM" id="SSF53335">
    <property type="entry name" value="S-adenosyl-L-methionine-dependent methyltransferases"/>
    <property type="match status" value="1"/>
</dbReference>
<evidence type="ECO:0000256" key="5">
    <source>
        <dbReference type="ARBA" id="ARBA00022694"/>
    </source>
</evidence>
<evidence type="ECO:0000256" key="4">
    <source>
        <dbReference type="ARBA" id="ARBA00022691"/>
    </source>
</evidence>
<dbReference type="GO" id="GO:0003676">
    <property type="term" value="F:nucleic acid binding"/>
    <property type="evidence" value="ECO:0007669"/>
    <property type="project" value="InterPro"/>
</dbReference>
<evidence type="ECO:0000256" key="3">
    <source>
        <dbReference type="ARBA" id="ARBA00022679"/>
    </source>
</evidence>
<dbReference type="InterPro" id="IPR007848">
    <property type="entry name" value="Small_mtfrase_dom"/>
</dbReference>
<feature type="domain" description="Methyltransferase small" evidence="7">
    <location>
        <begin position="32"/>
        <end position="124"/>
    </location>
</feature>
<dbReference type="EC" id="2.1.1.223" evidence="6"/>
<dbReference type="GO" id="GO:0008033">
    <property type="term" value="P:tRNA processing"/>
    <property type="evidence" value="ECO:0007669"/>
    <property type="project" value="UniProtKB-UniRule"/>
</dbReference>
<dbReference type="PANTHER" id="PTHR47739:SF1">
    <property type="entry name" value="TRNA1(VAL) (ADENINE(37)-N6)-METHYLTRANSFERASE"/>
    <property type="match status" value="1"/>
</dbReference>
<dbReference type="InterPro" id="IPR029063">
    <property type="entry name" value="SAM-dependent_MTases_sf"/>
</dbReference>
<dbReference type="GO" id="GO:0032259">
    <property type="term" value="P:methylation"/>
    <property type="evidence" value="ECO:0007669"/>
    <property type="project" value="UniProtKB-KW"/>
</dbReference>
<keyword evidence="2 6" id="KW-0489">Methyltransferase</keyword>
<dbReference type="Proteomes" id="UP000294752">
    <property type="component" value="Unassembled WGS sequence"/>
</dbReference>
<dbReference type="CDD" id="cd02440">
    <property type="entry name" value="AdoMet_MTases"/>
    <property type="match status" value="1"/>
</dbReference>
<comment type="catalytic activity">
    <reaction evidence="6">
        <text>adenosine(37) in tRNA1(Val) + S-adenosyl-L-methionine = N(6)-methyladenosine(37) in tRNA1(Val) + S-adenosyl-L-homocysteine + H(+)</text>
        <dbReference type="Rhea" id="RHEA:43160"/>
        <dbReference type="Rhea" id="RHEA-COMP:10369"/>
        <dbReference type="Rhea" id="RHEA-COMP:10370"/>
        <dbReference type="ChEBI" id="CHEBI:15378"/>
        <dbReference type="ChEBI" id="CHEBI:57856"/>
        <dbReference type="ChEBI" id="CHEBI:59789"/>
        <dbReference type="ChEBI" id="CHEBI:74411"/>
        <dbReference type="ChEBI" id="CHEBI:74449"/>
        <dbReference type="EC" id="2.1.1.223"/>
    </reaction>
</comment>
<protein>
    <recommendedName>
        <fullName evidence="6">tRNA1(Val) (adenine(37)-N6)-methyltransferase</fullName>
        <ecNumber evidence="6">2.1.1.223</ecNumber>
    </recommendedName>
    <alternativeName>
        <fullName evidence="6">tRNA m6A37 methyltransferase</fullName>
    </alternativeName>
</protein>
<keyword evidence="4 6" id="KW-0949">S-adenosyl-L-methionine</keyword>
<comment type="subcellular location">
    <subcellularLocation>
        <location evidence="6">Cytoplasm</location>
    </subcellularLocation>
</comment>
<keyword evidence="1 6" id="KW-0963">Cytoplasm</keyword>
<evidence type="ECO:0000256" key="1">
    <source>
        <dbReference type="ARBA" id="ARBA00022490"/>
    </source>
</evidence>
<dbReference type="PANTHER" id="PTHR47739">
    <property type="entry name" value="TRNA1(VAL) (ADENINE(37)-N6)-METHYLTRANSFERASE"/>
    <property type="match status" value="1"/>
</dbReference>
<reference evidence="8 9" key="1">
    <citation type="submission" date="2019-03" db="EMBL/GenBank/DDBJ databases">
        <title>Genomic Encyclopedia of Type Strains, Phase III (KMG-III): the genomes of soil and plant-associated and newly described type strains.</title>
        <authorList>
            <person name="Whitman W."/>
        </authorList>
    </citation>
    <scope>NUCLEOTIDE SEQUENCE [LARGE SCALE GENOMIC DNA]</scope>
    <source>
        <strain evidence="8 9">CGMCC 1.12801</strain>
    </source>
</reference>
<dbReference type="InterPro" id="IPR050210">
    <property type="entry name" value="tRNA_Adenine-N(6)_MTase"/>
</dbReference>
<comment type="caution">
    <text evidence="8">The sequence shown here is derived from an EMBL/GenBank/DDBJ whole genome shotgun (WGS) entry which is preliminary data.</text>
</comment>
<dbReference type="RefSeq" id="WP_133639130.1">
    <property type="nucleotide sequence ID" value="NZ_SNZV01000002.1"/>
</dbReference>
<dbReference type="EMBL" id="SNZV01000002">
    <property type="protein sequence ID" value="TDS15828.1"/>
    <property type="molecule type" value="Genomic_DNA"/>
</dbReference>
<comment type="function">
    <text evidence="6">Specifically methylates the adenine in position 37 of tRNA(1)(Val) (anticodon cmo5UAC).</text>
</comment>
<dbReference type="GO" id="GO:0016430">
    <property type="term" value="F:tRNA (adenine-N6)-methyltransferase activity"/>
    <property type="evidence" value="ECO:0007669"/>
    <property type="project" value="UniProtKB-UniRule"/>
</dbReference>
<dbReference type="Gene3D" id="3.40.50.150">
    <property type="entry name" value="Vaccinia Virus protein VP39"/>
    <property type="match status" value="1"/>
</dbReference>
<keyword evidence="9" id="KW-1185">Reference proteome</keyword>
<keyword evidence="3 6" id="KW-0808">Transferase</keyword>
<organism evidence="8 9">
    <name type="scientific">Sphingobacterium paludis</name>
    <dbReference type="NCBI Taxonomy" id="1476465"/>
    <lineage>
        <taxon>Bacteria</taxon>
        <taxon>Pseudomonadati</taxon>
        <taxon>Bacteroidota</taxon>
        <taxon>Sphingobacteriia</taxon>
        <taxon>Sphingobacteriales</taxon>
        <taxon>Sphingobacteriaceae</taxon>
        <taxon>Sphingobacterium</taxon>
    </lineage>
</organism>
<dbReference type="HAMAP" id="MF_01872">
    <property type="entry name" value="tRNA_methyltr_YfiC"/>
    <property type="match status" value="1"/>
</dbReference>
<dbReference type="InterPro" id="IPR022882">
    <property type="entry name" value="tRNA_adenine-N6_MeTrfase"/>
</dbReference>
<evidence type="ECO:0000259" key="7">
    <source>
        <dbReference type="Pfam" id="PF05175"/>
    </source>
</evidence>
<name>A0A4V3E244_9SPHI</name>
<dbReference type="OrthoDB" id="5383291at2"/>
<evidence type="ECO:0000256" key="2">
    <source>
        <dbReference type="ARBA" id="ARBA00022603"/>
    </source>
</evidence>